<dbReference type="PANTHER" id="PTHR35336:SF5">
    <property type="entry name" value="ADENOSYLCOBINAMIDE AMIDOHYDROLASE"/>
    <property type="match status" value="1"/>
</dbReference>
<keyword evidence="2" id="KW-1185">Reference proteome</keyword>
<organism evidence="1 2">
    <name type="scientific">Halobacillus amylolyticus</name>
    <dbReference type="NCBI Taxonomy" id="2932259"/>
    <lineage>
        <taxon>Bacteria</taxon>
        <taxon>Bacillati</taxon>
        <taxon>Bacillota</taxon>
        <taxon>Bacilli</taxon>
        <taxon>Bacillales</taxon>
        <taxon>Bacillaceae</taxon>
        <taxon>Halobacillus</taxon>
    </lineage>
</organism>
<dbReference type="InterPro" id="IPR002808">
    <property type="entry name" value="AdoCbi_amidolase"/>
</dbReference>
<protein>
    <submittedName>
        <fullName evidence="1">Adenosylcobinamide amidohydrolase</fullName>
    </submittedName>
</protein>
<gene>
    <name evidence="1" type="ORF">MUO15_14820</name>
</gene>
<proteinExistence type="predicted"/>
<reference evidence="1" key="1">
    <citation type="submission" date="2022-04" db="EMBL/GenBank/DDBJ databases">
        <title>Halobacillus sp. isolated from saltern.</title>
        <authorList>
            <person name="Won M."/>
            <person name="Lee C.-M."/>
            <person name="Woen H.-Y."/>
            <person name="Kwon S.-W."/>
        </authorList>
    </citation>
    <scope>NUCLEOTIDE SEQUENCE</scope>
    <source>
        <strain evidence="1">SSHM10-5</strain>
    </source>
</reference>
<dbReference type="InterPro" id="IPR052209">
    <property type="entry name" value="CbiZ"/>
</dbReference>
<sequence length="193" mass="21175">MGGGFGWYRNFVNYHVDKSFNCDSPSPFMIEKCQQWGLAEHDTLAMMTAAHLPDYSERFFQGDGVSILILVTAGLGNAVDVVHGTKRVAEHQPGTVNTWIFVDGHLSEQAFIQGIVTATEAKTQAFSRCEIKDPLTNTAATGTSTDSIMIASTQTGIQLEYAGPITFLGSKVGQMVYEATKEAIKRYLERMKP</sequence>
<evidence type="ECO:0000313" key="2">
    <source>
        <dbReference type="Proteomes" id="UP000830326"/>
    </source>
</evidence>
<dbReference type="EMBL" id="CP095075">
    <property type="protein sequence ID" value="UOR10872.1"/>
    <property type="molecule type" value="Genomic_DNA"/>
</dbReference>
<accession>A0ABY4H8S3</accession>
<dbReference type="Proteomes" id="UP000830326">
    <property type="component" value="Chromosome"/>
</dbReference>
<name>A0ABY4H8S3_9BACI</name>
<evidence type="ECO:0000313" key="1">
    <source>
        <dbReference type="EMBL" id="UOR10872.1"/>
    </source>
</evidence>
<dbReference type="Pfam" id="PF01955">
    <property type="entry name" value="CbiZ"/>
    <property type="match status" value="1"/>
</dbReference>
<dbReference type="PANTHER" id="PTHR35336">
    <property type="entry name" value="ADENOSYLCOBINAMIDE AMIDOHYDROLASE"/>
    <property type="match status" value="1"/>
</dbReference>
<dbReference type="RefSeq" id="WP_245030298.1">
    <property type="nucleotide sequence ID" value="NZ_CP095075.1"/>
</dbReference>